<protein>
    <submittedName>
        <fullName evidence="1">Uncharacterized protein</fullName>
    </submittedName>
</protein>
<gene>
    <name evidence="1" type="ordered locus">BURPS1710b_2200</name>
</gene>
<sequence>MAFPVMGGMVTLVMWSVLLCPESADAGRFRLVGAGSLLSMVTLTPDDNAPVLPAGSI</sequence>
<dbReference type="Proteomes" id="UP000002700">
    <property type="component" value="Chromosome I"/>
</dbReference>
<proteinExistence type="predicted"/>
<evidence type="ECO:0000313" key="1">
    <source>
        <dbReference type="EMBL" id="ABA48432.1"/>
    </source>
</evidence>
<organism evidence="1 2">
    <name type="scientific">Burkholderia pseudomallei (strain 1710b)</name>
    <dbReference type="NCBI Taxonomy" id="320372"/>
    <lineage>
        <taxon>Bacteria</taxon>
        <taxon>Pseudomonadati</taxon>
        <taxon>Pseudomonadota</taxon>
        <taxon>Betaproteobacteria</taxon>
        <taxon>Burkholderiales</taxon>
        <taxon>Burkholderiaceae</taxon>
        <taxon>Burkholderia</taxon>
        <taxon>pseudomallei group</taxon>
    </lineage>
</organism>
<name>Q3JS57_BURP1</name>
<evidence type="ECO:0000313" key="2">
    <source>
        <dbReference type="Proteomes" id="UP000002700"/>
    </source>
</evidence>
<dbReference type="AlphaFoldDB" id="Q3JS57"/>
<dbReference type="HOGENOM" id="CLU_2987825_0_0_4"/>
<dbReference type="EnsemblBacteria" id="ABA48432">
    <property type="protein sequence ID" value="ABA48432"/>
    <property type="gene ID" value="BURPS1710b_2200"/>
</dbReference>
<dbReference type="EMBL" id="CP000124">
    <property type="protein sequence ID" value="ABA48432.1"/>
    <property type="molecule type" value="Genomic_DNA"/>
</dbReference>
<accession>Q3JS57</accession>
<reference evidence="1 2" key="1">
    <citation type="submission" date="2005-09" db="EMBL/GenBank/DDBJ databases">
        <authorList>
            <person name="Woods D.E."/>
            <person name="Nierman W.C."/>
        </authorList>
    </citation>
    <scope>NUCLEOTIDE SEQUENCE [LARGE SCALE GENOMIC DNA]</scope>
    <source>
        <strain evidence="1 2">1710b</strain>
    </source>
</reference>
<dbReference type="KEGG" id="bpm:BURPS1710b_2200"/>